<dbReference type="AlphaFoldDB" id="A0A4S2KJ18"/>
<dbReference type="InterPro" id="IPR002483">
    <property type="entry name" value="PWI_dom"/>
</dbReference>
<evidence type="ECO:0000256" key="9">
    <source>
        <dbReference type="PROSITE-ProRule" id="PRU00723"/>
    </source>
</evidence>
<feature type="compositionally biased region" description="Polar residues" evidence="10">
    <location>
        <begin position="239"/>
        <end position="257"/>
    </location>
</feature>
<dbReference type="PROSITE" id="PS50103">
    <property type="entry name" value="ZF_C3H1"/>
    <property type="match status" value="1"/>
</dbReference>
<proteinExistence type="inferred from homology"/>
<feature type="domain" description="C3H1-type" evidence="11">
    <location>
        <begin position="452"/>
        <end position="477"/>
    </location>
</feature>
<feature type="region of interest" description="Disordered" evidence="10">
    <location>
        <begin position="608"/>
        <end position="642"/>
    </location>
</feature>
<dbReference type="InterPro" id="IPR000571">
    <property type="entry name" value="Znf_CCCH"/>
</dbReference>
<dbReference type="InterPro" id="IPR040366">
    <property type="entry name" value="Nab2/ZC3H14"/>
</dbReference>
<protein>
    <recommendedName>
        <fullName evidence="3">Zinc finger CCCH domain-containing protein 14</fullName>
    </recommendedName>
</protein>
<keyword evidence="4 9" id="KW-0479">Metal-binding</keyword>
<evidence type="ECO:0000313" key="13">
    <source>
        <dbReference type="Proteomes" id="UP000308267"/>
    </source>
</evidence>
<sequence length="642" mass="71802">MTLDSDFLLKVKEHVTTKLKQLGAFIDEELPDYIMVMVANKKNESSMAKDLQLFLGEHTAEFTRWLHSTLEELKTPVKAAPVEKQQPSSRSKSRPQKRKSDKVRSASGSYGHSRSRSPVDQRKTDKLVASSREPHVEGELLHIHADENEFINDDISSTSPVYEERKVVSTSVLSCKESKLREAHETEEIDKVSTIRSVVRTAPTKQRSKVDRAAAKRLQPFGRLLQKAVTEARNEVQKHTSTNLSSGYGSRTEVSSTRQAADSTQFYVTLPGSRKKESTRTLSVPDSSVEVKWSPERRIESDVKSRLGSRRMFPYSRPSKCSAKDRLGPIVQPQMSQVAPVITDDDDVIYDTFDDQEDMVELIEGDLELSGSHPHQQDESSHVTEAGTTWPSKLRLADRLNQKQLVVTLNETDEDDDIAPLSSEKLASSKQKSKASRVSASTDNQVEHVHIPSHLERCKYWPKCRNGEECPYIHPSEPCPTFPRCRLASSCTYIHPSCRFDASCTRLNCPFQHTTKRAIEKQQTISALPSVNPSQVVCRFQNRCTNAICPFYHPPAPSFPRLLAVRPTVVSSTAVSTSPVPCRYGSACMNRSTCPFLHVDATRSDKFKWVAPSKQPSSDQPSKTNQSSSTGSTTTRPTALSV</sequence>
<evidence type="ECO:0000256" key="10">
    <source>
        <dbReference type="SAM" id="MobiDB-lite"/>
    </source>
</evidence>
<dbReference type="GO" id="GO:0008143">
    <property type="term" value="F:poly(A) binding"/>
    <property type="evidence" value="ECO:0007669"/>
    <property type="project" value="InterPro"/>
</dbReference>
<feature type="compositionally biased region" description="Low complexity" evidence="10">
    <location>
        <begin position="422"/>
        <end position="441"/>
    </location>
</feature>
<accession>A0A4S2KJ18</accession>
<keyword evidence="6 9" id="KW-0863">Zinc-finger</keyword>
<gene>
    <name evidence="12" type="ORF">CRM22_011020</name>
</gene>
<dbReference type="EMBL" id="SJOL01011775">
    <property type="protein sequence ID" value="TGZ47837.1"/>
    <property type="molecule type" value="Genomic_DNA"/>
</dbReference>
<evidence type="ECO:0000256" key="1">
    <source>
        <dbReference type="ARBA" id="ARBA00004123"/>
    </source>
</evidence>
<feature type="zinc finger region" description="C3H1-type" evidence="9">
    <location>
        <begin position="452"/>
        <end position="477"/>
    </location>
</feature>
<dbReference type="Proteomes" id="UP000308267">
    <property type="component" value="Unassembled WGS sequence"/>
</dbReference>
<evidence type="ECO:0000256" key="8">
    <source>
        <dbReference type="ARBA" id="ARBA00023242"/>
    </source>
</evidence>
<feature type="region of interest" description="Disordered" evidence="10">
    <location>
        <begin position="76"/>
        <end position="134"/>
    </location>
</feature>
<name>A0A4S2KJ18_OPIFE</name>
<comment type="caution">
    <text evidence="12">The sequence shown here is derived from an EMBL/GenBank/DDBJ whole genome shotgun (WGS) entry which is preliminary data.</text>
</comment>
<dbReference type="OrthoDB" id="5589010at2759"/>
<feature type="compositionally biased region" description="Polar residues" evidence="10">
    <location>
        <begin position="106"/>
        <end position="116"/>
    </location>
</feature>
<dbReference type="SMART" id="SM00356">
    <property type="entry name" value="ZnF_C3H1"/>
    <property type="match status" value="4"/>
</dbReference>
<keyword evidence="13" id="KW-1185">Reference proteome</keyword>
<dbReference type="Pfam" id="PF01480">
    <property type="entry name" value="PWI"/>
    <property type="match status" value="1"/>
</dbReference>
<dbReference type="GO" id="GO:0008270">
    <property type="term" value="F:zinc ion binding"/>
    <property type="evidence" value="ECO:0007669"/>
    <property type="project" value="UniProtKB-KW"/>
</dbReference>
<feature type="compositionally biased region" description="Basic residues" evidence="10">
    <location>
        <begin position="91"/>
        <end position="101"/>
    </location>
</feature>
<comment type="similarity">
    <text evidence="2">Belongs to the ZC3H14 family.</text>
</comment>
<evidence type="ECO:0000259" key="11">
    <source>
        <dbReference type="PROSITE" id="PS50103"/>
    </source>
</evidence>
<feature type="region of interest" description="Disordered" evidence="10">
    <location>
        <begin position="233"/>
        <end position="257"/>
    </location>
</feature>
<evidence type="ECO:0000256" key="3">
    <source>
        <dbReference type="ARBA" id="ARBA00015071"/>
    </source>
</evidence>
<dbReference type="GO" id="GO:0043488">
    <property type="term" value="P:regulation of mRNA stability"/>
    <property type="evidence" value="ECO:0007669"/>
    <property type="project" value="InterPro"/>
</dbReference>
<dbReference type="GO" id="GO:0005737">
    <property type="term" value="C:cytoplasm"/>
    <property type="evidence" value="ECO:0007669"/>
    <property type="project" value="TreeGrafter"/>
</dbReference>
<dbReference type="Pfam" id="PF14608">
    <property type="entry name" value="zf-CCCH_2"/>
    <property type="match status" value="5"/>
</dbReference>
<feature type="compositionally biased region" description="Low complexity" evidence="10">
    <location>
        <begin position="612"/>
        <end position="642"/>
    </location>
</feature>
<dbReference type="GO" id="GO:0005634">
    <property type="term" value="C:nucleus"/>
    <property type="evidence" value="ECO:0007669"/>
    <property type="project" value="UniProtKB-SubCell"/>
</dbReference>
<dbReference type="STRING" id="147828.A0A4S2KJ18"/>
<evidence type="ECO:0000313" key="12">
    <source>
        <dbReference type="EMBL" id="TGZ47837.1"/>
    </source>
</evidence>
<evidence type="ECO:0000256" key="7">
    <source>
        <dbReference type="ARBA" id="ARBA00022833"/>
    </source>
</evidence>
<keyword evidence="7 9" id="KW-0862">Zinc</keyword>
<reference evidence="12 13" key="1">
    <citation type="journal article" date="2019" name="BMC Genomics">
        <title>New insights from Opisthorchis felineus genome: update on genomics of the epidemiologically important liver flukes.</title>
        <authorList>
            <person name="Ershov N.I."/>
            <person name="Mordvinov V.A."/>
            <person name="Prokhortchouk E.B."/>
            <person name="Pakharukova M.Y."/>
            <person name="Gunbin K.V."/>
            <person name="Ustyantsev K."/>
            <person name="Genaev M.A."/>
            <person name="Blinov A.G."/>
            <person name="Mazur A."/>
            <person name="Boulygina E."/>
            <person name="Tsygankova S."/>
            <person name="Khrameeva E."/>
            <person name="Chekanov N."/>
            <person name="Fan G."/>
            <person name="Xiao A."/>
            <person name="Zhang H."/>
            <person name="Xu X."/>
            <person name="Yang H."/>
            <person name="Solovyev V."/>
            <person name="Lee S.M."/>
            <person name="Liu X."/>
            <person name="Afonnikov D.A."/>
            <person name="Skryabin K.G."/>
        </authorList>
    </citation>
    <scope>NUCLEOTIDE SEQUENCE [LARGE SCALE GENOMIC DNA]</scope>
    <source>
        <strain evidence="12">AK-0245</strain>
        <tissue evidence="12">Whole organism</tissue>
    </source>
</reference>
<feature type="region of interest" description="Disordered" evidence="10">
    <location>
        <begin position="419"/>
        <end position="443"/>
    </location>
</feature>
<organism evidence="12 13">
    <name type="scientific">Opisthorchis felineus</name>
    <dbReference type="NCBI Taxonomy" id="147828"/>
    <lineage>
        <taxon>Eukaryota</taxon>
        <taxon>Metazoa</taxon>
        <taxon>Spiralia</taxon>
        <taxon>Lophotrochozoa</taxon>
        <taxon>Platyhelminthes</taxon>
        <taxon>Trematoda</taxon>
        <taxon>Digenea</taxon>
        <taxon>Opisthorchiida</taxon>
        <taxon>Opisthorchiata</taxon>
        <taxon>Opisthorchiidae</taxon>
        <taxon>Opisthorchis</taxon>
    </lineage>
</organism>
<keyword evidence="5" id="KW-0677">Repeat</keyword>
<dbReference type="Gene3D" id="4.10.1000.30">
    <property type="match status" value="2"/>
</dbReference>
<feature type="compositionally biased region" description="Basic and acidic residues" evidence="10">
    <location>
        <begin position="117"/>
        <end position="134"/>
    </location>
</feature>
<keyword evidence="8" id="KW-0539">Nucleus</keyword>
<evidence type="ECO:0000256" key="6">
    <source>
        <dbReference type="ARBA" id="ARBA00022771"/>
    </source>
</evidence>
<dbReference type="Gene3D" id="1.20.1390.10">
    <property type="entry name" value="PWI domain"/>
    <property type="match status" value="1"/>
</dbReference>
<evidence type="ECO:0000256" key="4">
    <source>
        <dbReference type="ARBA" id="ARBA00022723"/>
    </source>
</evidence>
<dbReference type="PANTHER" id="PTHR14738">
    <property type="entry name" value="ZINC FINGER CCCH DOMAIN-CONTAINING PROTEIN 14"/>
    <property type="match status" value="1"/>
</dbReference>
<comment type="subcellular location">
    <subcellularLocation>
        <location evidence="1">Nucleus</location>
    </subcellularLocation>
</comment>
<dbReference type="PANTHER" id="PTHR14738:SF29">
    <property type="entry name" value="ZINC FINGER CCCH DOMAIN-CONTAINING PROTEIN 14"/>
    <property type="match status" value="1"/>
</dbReference>
<evidence type="ECO:0000256" key="2">
    <source>
        <dbReference type="ARBA" id="ARBA00008423"/>
    </source>
</evidence>
<evidence type="ECO:0000256" key="5">
    <source>
        <dbReference type="ARBA" id="ARBA00022737"/>
    </source>
</evidence>